<proteinExistence type="predicted"/>
<gene>
    <name evidence="2" type="ORF">GCM10007276_35890</name>
</gene>
<evidence type="ECO:0000256" key="1">
    <source>
        <dbReference type="SAM" id="MobiDB-lite"/>
    </source>
</evidence>
<dbReference type="EMBL" id="BMCP01000013">
    <property type="protein sequence ID" value="GGE55654.1"/>
    <property type="molecule type" value="Genomic_DNA"/>
</dbReference>
<reference evidence="2" key="1">
    <citation type="journal article" date="2014" name="Int. J. Syst. Evol. Microbiol.">
        <title>Complete genome sequence of Corynebacterium casei LMG S-19264T (=DSM 44701T), isolated from a smear-ripened cheese.</title>
        <authorList>
            <consortium name="US DOE Joint Genome Institute (JGI-PGF)"/>
            <person name="Walter F."/>
            <person name="Albersmeier A."/>
            <person name="Kalinowski J."/>
            <person name="Ruckert C."/>
        </authorList>
    </citation>
    <scope>NUCLEOTIDE SEQUENCE</scope>
    <source>
        <strain evidence="2">CCM 7684</strain>
    </source>
</reference>
<organism evidence="2 3">
    <name type="scientific">Agaricicola taiwanensis</name>
    <dbReference type="NCBI Taxonomy" id="591372"/>
    <lineage>
        <taxon>Bacteria</taxon>
        <taxon>Pseudomonadati</taxon>
        <taxon>Pseudomonadota</taxon>
        <taxon>Alphaproteobacteria</taxon>
        <taxon>Rhodobacterales</taxon>
        <taxon>Paracoccaceae</taxon>
        <taxon>Agaricicola</taxon>
    </lineage>
</organism>
<dbReference type="Proteomes" id="UP000602745">
    <property type="component" value="Unassembled WGS sequence"/>
</dbReference>
<accession>A0A8J2YNH9</accession>
<dbReference type="AlphaFoldDB" id="A0A8J2YNH9"/>
<evidence type="ECO:0000313" key="3">
    <source>
        <dbReference type="Proteomes" id="UP000602745"/>
    </source>
</evidence>
<reference evidence="2" key="2">
    <citation type="submission" date="2020-09" db="EMBL/GenBank/DDBJ databases">
        <authorList>
            <person name="Sun Q."/>
            <person name="Sedlacek I."/>
        </authorList>
    </citation>
    <scope>NUCLEOTIDE SEQUENCE</scope>
    <source>
        <strain evidence="2">CCM 7684</strain>
    </source>
</reference>
<protein>
    <submittedName>
        <fullName evidence="2">Uncharacterized protein</fullName>
    </submittedName>
</protein>
<comment type="caution">
    <text evidence="2">The sequence shown here is derived from an EMBL/GenBank/DDBJ whole genome shotgun (WGS) entry which is preliminary data.</text>
</comment>
<name>A0A8J2YNH9_9RHOB</name>
<sequence length="139" mass="15524">MLTRPGGPHPPPHAEEAAKAAVSKHAAKSRGASQKLRAGIPEPTGHLMRFIFLADGGSVMRIKSIASMGAALLAGLTLSACVADGGYYGYYDSYYSPGYVAGPVYAAPYYSRDVYRYRYYDRYDRGRYYYRRGGYYRYR</sequence>
<keyword evidence="3" id="KW-1185">Reference proteome</keyword>
<feature type="region of interest" description="Disordered" evidence="1">
    <location>
        <begin position="1"/>
        <end position="21"/>
    </location>
</feature>
<evidence type="ECO:0000313" key="2">
    <source>
        <dbReference type="EMBL" id="GGE55654.1"/>
    </source>
</evidence>